<gene>
    <name evidence="2" type="ORF">GCM10022197_38670</name>
</gene>
<dbReference type="Pfam" id="PF13472">
    <property type="entry name" value="Lipase_GDSL_2"/>
    <property type="match status" value="1"/>
</dbReference>
<proteinExistence type="predicted"/>
<protein>
    <recommendedName>
        <fullName evidence="1">SGNH hydrolase-type esterase domain-containing protein</fullName>
    </recommendedName>
</protein>
<feature type="domain" description="SGNH hydrolase-type esterase" evidence="1">
    <location>
        <begin position="46"/>
        <end position="213"/>
    </location>
</feature>
<sequence length="232" mass="25015">MLLALLVTLAGWTTAGREAAWAAPPVVPPPAPALLDLPVQPQVLLMGDSYTEGWGATPLSGGFAFQIAGPLGWRLTRDGIGSTGYLNPGLKQQGTYPQRLWRHPADGYDLVVLQGGSNDEKAPEADIAKAVDLTVRTVHRRYPRAQILLMGPVTPYATIGANRVKVNRVLTAYATAHSLQLINPWAEQWFVAGDAATMVNPEKGHPNNLGYARIATLFVRDVQALSVVRPPR</sequence>
<evidence type="ECO:0000313" key="2">
    <source>
        <dbReference type="EMBL" id="GAA3577628.1"/>
    </source>
</evidence>
<evidence type="ECO:0000259" key="1">
    <source>
        <dbReference type="Pfam" id="PF13472"/>
    </source>
</evidence>
<accession>A0ABP6Y7H4</accession>
<dbReference type="RefSeq" id="WP_204911255.1">
    <property type="nucleotide sequence ID" value="NZ_BAAAYR010000005.1"/>
</dbReference>
<dbReference type="SUPFAM" id="SSF52266">
    <property type="entry name" value="SGNH hydrolase"/>
    <property type="match status" value="1"/>
</dbReference>
<dbReference type="EMBL" id="BAAAYR010000005">
    <property type="protein sequence ID" value="GAA3577628.1"/>
    <property type="molecule type" value="Genomic_DNA"/>
</dbReference>
<organism evidence="2 3">
    <name type="scientific">Microlunatus spumicola</name>
    <dbReference type="NCBI Taxonomy" id="81499"/>
    <lineage>
        <taxon>Bacteria</taxon>
        <taxon>Bacillati</taxon>
        <taxon>Actinomycetota</taxon>
        <taxon>Actinomycetes</taxon>
        <taxon>Propionibacteriales</taxon>
        <taxon>Propionibacteriaceae</taxon>
        <taxon>Microlunatus</taxon>
    </lineage>
</organism>
<comment type="caution">
    <text evidence="2">The sequence shown here is derived from an EMBL/GenBank/DDBJ whole genome shotgun (WGS) entry which is preliminary data.</text>
</comment>
<dbReference type="CDD" id="cd00229">
    <property type="entry name" value="SGNH_hydrolase"/>
    <property type="match status" value="1"/>
</dbReference>
<dbReference type="InterPro" id="IPR013830">
    <property type="entry name" value="SGNH_hydro"/>
</dbReference>
<dbReference type="Gene3D" id="3.40.50.1110">
    <property type="entry name" value="SGNH hydrolase"/>
    <property type="match status" value="1"/>
</dbReference>
<name>A0ABP6Y7H4_9ACTN</name>
<dbReference type="InterPro" id="IPR036514">
    <property type="entry name" value="SGNH_hydro_sf"/>
</dbReference>
<keyword evidence="3" id="KW-1185">Reference proteome</keyword>
<dbReference type="Proteomes" id="UP001500767">
    <property type="component" value="Unassembled WGS sequence"/>
</dbReference>
<evidence type="ECO:0000313" key="3">
    <source>
        <dbReference type="Proteomes" id="UP001500767"/>
    </source>
</evidence>
<reference evidence="3" key="1">
    <citation type="journal article" date="2019" name="Int. J. Syst. Evol. Microbiol.">
        <title>The Global Catalogue of Microorganisms (GCM) 10K type strain sequencing project: providing services to taxonomists for standard genome sequencing and annotation.</title>
        <authorList>
            <consortium name="The Broad Institute Genomics Platform"/>
            <consortium name="The Broad Institute Genome Sequencing Center for Infectious Disease"/>
            <person name="Wu L."/>
            <person name="Ma J."/>
        </authorList>
    </citation>
    <scope>NUCLEOTIDE SEQUENCE [LARGE SCALE GENOMIC DNA]</scope>
    <source>
        <strain evidence="3">JCM 16540</strain>
    </source>
</reference>